<gene>
    <name evidence="2" type="ORF">H4W29_004743</name>
</gene>
<accession>A0ABR9IWD7</accession>
<reference evidence="2 3" key="1">
    <citation type="submission" date="2020-10" db="EMBL/GenBank/DDBJ databases">
        <title>Sequencing the genomes of 1000 actinobacteria strains.</title>
        <authorList>
            <person name="Klenk H.-P."/>
        </authorList>
    </citation>
    <scope>NUCLEOTIDE SEQUENCE [LARGE SCALE GENOMIC DNA]</scope>
    <source>
        <strain evidence="2 3">DSM 7307</strain>
    </source>
</reference>
<dbReference type="PROSITE" id="PS51704">
    <property type="entry name" value="GP_PDE"/>
    <property type="match status" value="1"/>
</dbReference>
<protein>
    <submittedName>
        <fullName evidence="2">Glycerophosphoryl diester phosphodiesterase</fullName>
        <ecNumber evidence="2">3.1.4.46</ecNumber>
    </submittedName>
</protein>
<keyword evidence="3" id="KW-1185">Reference proteome</keyword>
<dbReference type="EMBL" id="JADBEC010000002">
    <property type="protein sequence ID" value="MBE1507498.1"/>
    <property type="molecule type" value="Genomic_DNA"/>
</dbReference>
<dbReference type="Gene3D" id="3.20.20.190">
    <property type="entry name" value="Phosphatidylinositol (PI) phosphodiesterase"/>
    <property type="match status" value="1"/>
</dbReference>
<proteinExistence type="predicted"/>
<name>A0ABR9IWD7_RHIVS</name>
<dbReference type="GO" id="GO:0008889">
    <property type="term" value="F:glycerophosphodiester phosphodiesterase activity"/>
    <property type="evidence" value="ECO:0007669"/>
    <property type="project" value="UniProtKB-EC"/>
</dbReference>
<dbReference type="InterPro" id="IPR030395">
    <property type="entry name" value="GP_PDE_dom"/>
</dbReference>
<comment type="caution">
    <text evidence="2">The sequence shown here is derived from an EMBL/GenBank/DDBJ whole genome shotgun (WGS) entry which is preliminary data.</text>
</comment>
<dbReference type="PANTHER" id="PTHR46211:SF14">
    <property type="entry name" value="GLYCEROPHOSPHODIESTER PHOSPHODIESTERASE"/>
    <property type="match status" value="1"/>
</dbReference>
<dbReference type="CDD" id="cd08556">
    <property type="entry name" value="GDPD"/>
    <property type="match status" value="1"/>
</dbReference>
<organism evidence="2 3">
    <name type="scientific">Rhizobium viscosum</name>
    <name type="common">Arthrobacter viscosus</name>
    <dbReference type="NCBI Taxonomy" id="1673"/>
    <lineage>
        <taxon>Bacteria</taxon>
        <taxon>Pseudomonadati</taxon>
        <taxon>Pseudomonadota</taxon>
        <taxon>Alphaproteobacteria</taxon>
        <taxon>Hyphomicrobiales</taxon>
        <taxon>Rhizobiaceae</taxon>
        <taxon>Rhizobium/Agrobacterium group</taxon>
        <taxon>Rhizobium</taxon>
    </lineage>
</organism>
<evidence type="ECO:0000313" key="2">
    <source>
        <dbReference type="EMBL" id="MBE1507498.1"/>
    </source>
</evidence>
<dbReference type="EC" id="3.1.4.46" evidence="2"/>
<dbReference type="RefSeq" id="WP_192731231.1">
    <property type="nucleotide sequence ID" value="NZ_BAAAVL010000002.1"/>
</dbReference>
<evidence type="ECO:0000313" key="3">
    <source>
        <dbReference type="Proteomes" id="UP000620262"/>
    </source>
</evidence>
<dbReference type="PANTHER" id="PTHR46211">
    <property type="entry name" value="GLYCEROPHOSPHORYL DIESTER PHOSPHODIESTERASE"/>
    <property type="match status" value="1"/>
</dbReference>
<sequence>MRDFSSFFERYGWPSNKGSLPFCIGHRGASGHERENTLEAFQRAAELGAEMWELDTQLTKDGVVVVSHDDHLERVFGIDRRISEMTAAELTALESVNVPTFEAVAALGRRTNTGLYIELKAPGTGPLCWKHLKEKNQRFACLGSFDAAQVRELREAGCDYPLSVLIRVGHDPHAAGDEAGADILHLCWERAGERPQDLVTDELTQRAFGQGREIVLWHEERPAILTDIMKLPVLGICTDLPDLMRPAARDEKHGRQG</sequence>
<dbReference type="InterPro" id="IPR017946">
    <property type="entry name" value="PLC-like_Pdiesterase_TIM-brl"/>
</dbReference>
<dbReference type="SUPFAM" id="SSF51695">
    <property type="entry name" value="PLC-like phosphodiesterases"/>
    <property type="match status" value="1"/>
</dbReference>
<keyword evidence="2" id="KW-0378">Hydrolase</keyword>
<feature type="domain" description="GP-PDE" evidence="1">
    <location>
        <begin position="21"/>
        <end position="248"/>
    </location>
</feature>
<dbReference type="Proteomes" id="UP000620262">
    <property type="component" value="Unassembled WGS sequence"/>
</dbReference>
<dbReference type="Pfam" id="PF03009">
    <property type="entry name" value="GDPD"/>
    <property type="match status" value="1"/>
</dbReference>
<evidence type="ECO:0000259" key="1">
    <source>
        <dbReference type="PROSITE" id="PS51704"/>
    </source>
</evidence>